<protein>
    <submittedName>
        <fullName evidence="1">Uncharacterized protein</fullName>
    </submittedName>
</protein>
<name>A0AAV5GIU4_9BASI</name>
<proteinExistence type="predicted"/>
<keyword evidence="2" id="KW-1185">Reference proteome</keyword>
<gene>
    <name evidence="1" type="ORF">Rhopal_003333-T1</name>
</gene>
<evidence type="ECO:0000313" key="1">
    <source>
        <dbReference type="EMBL" id="GJN90324.1"/>
    </source>
</evidence>
<evidence type="ECO:0000313" key="2">
    <source>
        <dbReference type="Proteomes" id="UP001342314"/>
    </source>
</evidence>
<dbReference type="EMBL" id="BQKY01000006">
    <property type="protein sequence ID" value="GJN90324.1"/>
    <property type="molecule type" value="Genomic_DNA"/>
</dbReference>
<sequence>MSSKQSKQTAKEVRRVQRQLEVGNQIGILFRDGVVGFLGRKKLDEIFWNGALRPFRIHGDQPIELVGSTDLAADAATYFRVDPGRPQLHDERIELGPMADECATAAARTAINHLGGHIYPYGLAGGDESLLALREWSHFFSGEIAFTAKGEPIIAKIKDDSVSRSLKRSDIKVGGPEPLRLAVPDVDKYDFPYRTNVLAQSRSHALGRFPPGANPYHPVTVEDVWAPGAEGGQRVTDDETALAIARGWLLLRGDDERPPIVDDLVGNAQPNYDEARRELIKLHAGKGGEYDKSIRRWEIGGLGAAPTRLPPIRVRTPAPVSPVFSTLQSSTPDVGIPLPPVGPPELALFKQINNVYQPVVKSSDLAAGQIVPQPGQPTAGPVTRSVPTKHTAFISPGEITTTGQRLVPIALASTLAGREGIEIDPNQLARDARRFRVEREGVSAAETLLGAIQLSGVDNSVHVTASMYPAFVRHKAQLEAMNKDRERPISFSFDEGLLD</sequence>
<dbReference type="AlphaFoldDB" id="A0AAV5GIU4"/>
<dbReference type="Proteomes" id="UP001342314">
    <property type="component" value="Unassembled WGS sequence"/>
</dbReference>
<reference evidence="1 2" key="1">
    <citation type="submission" date="2021-12" db="EMBL/GenBank/DDBJ databases">
        <title>High titer production of polyol ester of fatty acids by Rhodotorula paludigena BS15 towards product separation-free biomass refinery.</title>
        <authorList>
            <person name="Mano J."/>
            <person name="Ono H."/>
            <person name="Tanaka T."/>
            <person name="Naito K."/>
            <person name="Sushida H."/>
            <person name="Ike M."/>
            <person name="Tokuyasu K."/>
            <person name="Kitaoka M."/>
        </authorList>
    </citation>
    <scope>NUCLEOTIDE SEQUENCE [LARGE SCALE GENOMIC DNA]</scope>
    <source>
        <strain evidence="1 2">BS15</strain>
    </source>
</reference>
<comment type="caution">
    <text evidence="1">The sequence shown here is derived from an EMBL/GenBank/DDBJ whole genome shotgun (WGS) entry which is preliminary data.</text>
</comment>
<organism evidence="1 2">
    <name type="scientific">Rhodotorula paludigena</name>
    <dbReference type="NCBI Taxonomy" id="86838"/>
    <lineage>
        <taxon>Eukaryota</taxon>
        <taxon>Fungi</taxon>
        <taxon>Dikarya</taxon>
        <taxon>Basidiomycota</taxon>
        <taxon>Pucciniomycotina</taxon>
        <taxon>Microbotryomycetes</taxon>
        <taxon>Sporidiobolales</taxon>
        <taxon>Sporidiobolaceae</taxon>
        <taxon>Rhodotorula</taxon>
    </lineage>
</organism>
<accession>A0AAV5GIU4</accession>